<evidence type="ECO:0000313" key="2">
    <source>
        <dbReference type="Proteomes" id="UP000061569"/>
    </source>
</evidence>
<accession>A0A0S2DBN1</accession>
<protein>
    <submittedName>
        <fullName evidence="1">Uncharacterized protein</fullName>
    </submittedName>
</protein>
<reference evidence="1 2" key="1">
    <citation type="submission" date="2015-11" db="EMBL/GenBank/DDBJ databases">
        <title>Genome sequences of Lysobacter enzymogenes strain C3 and Lysobacter antibioticus ATCC 29479.</title>
        <authorList>
            <person name="Kobayashi D.Y."/>
        </authorList>
    </citation>
    <scope>NUCLEOTIDE SEQUENCE [LARGE SCALE GENOMIC DNA]</scope>
    <source>
        <strain evidence="1 2">C3</strain>
    </source>
</reference>
<dbReference type="EMBL" id="CP013140">
    <property type="protein sequence ID" value="ALN55914.1"/>
    <property type="molecule type" value="Genomic_DNA"/>
</dbReference>
<dbReference type="KEGG" id="lez:GLE_0556"/>
<sequence>MRKQQQNWNACSEVAFPTVGAAQAATAPTQLRRNFHRSRHAAAATFAGCTD</sequence>
<dbReference type="AlphaFoldDB" id="A0A0S2DBN1"/>
<dbReference type="PATRIC" id="fig|69.6.peg.550"/>
<proteinExistence type="predicted"/>
<dbReference type="Proteomes" id="UP000061569">
    <property type="component" value="Chromosome"/>
</dbReference>
<name>A0A0S2DBN1_LYSEN</name>
<gene>
    <name evidence="1" type="ORF">GLE_0556</name>
</gene>
<organism evidence="1 2">
    <name type="scientific">Lysobacter enzymogenes</name>
    <dbReference type="NCBI Taxonomy" id="69"/>
    <lineage>
        <taxon>Bacteria</taxon>
        <taxon>Pseudomonadati</taxon>
        <taxon>Pseudomonadota</taxon>
        <taxon>Gammaproteobacteria</taxon>
        <taxon>Lysobacterales</taxon>
        <taxon>Lysobacteraceae</taxon>
        <taxon>Lysobacter</taxon>
    </lineage>
</organism>
<evidence type="ECO:0000313" key="1">
    <source>
        <dbReference type="EMBL" id="ALN55914.1"/>
    </source>
</evidence>